<evidence type="ECO:0000256" key="1">
    <source>
        <dbReference type="ARBA" id="ARBA00004123"/>
    </source>
</evidence>
<evidence type="ECO:0000256" key="2">
    <source>
        <dbReference type="ARBA" id="ARBA00023015"/>
    </source>
</evidence>
<keyword evidence="3" id="KW-0238">DNA-binding</keyword>
<feature type="compositionally biased region" description="Basic and acidic residues" evidence="8">
    <location>
        <begin position="490"/>
        <end position="502"/>
    </location>
</feature>
<evidence type="ECO:0000256" key="7">
    <source>
        <dbReference type="ARBA" id="ARBA00041234"/>
    </source>
</evidence>
<evidence type="ECO:0000256" key="5">
    <source>
        <dbReference type="ARBA" id="ARBA00023242"/>
    </source>
</evidence>
<dbReference type="GeneID" id="115811910"/>
<keyword evidence="2" id="KW-0805">Transcription regulation</keyword>
<accession>A0A6J2VBH1</accession>
<protein>
    <recommendedName>
        <fullName evidence="6">Transcription factor E2-alpha</fullName>
    </recommendedName>
    <alternativeName>
        <fullName evidence="7">Transcription factor 3</fullName>
    </alternativeName>
</protein>
<dbReference type="Proteomes" id="UP000504632">
    <property type="component" value="Chromosome 5"/>
</dbReference>
<dbReference type="InterPro" id="IPR011598">
    <property type="entry name" value="bHLH_dom"/>
</dbReference>
<evidence type="ECO:0000256" key="6">
    <source>
        <dbReference type="ARBA" id="ARBA00041064"/>
    </source>
</evidence>
<feature type="compositionally biased region" description="Low complexity" evidence="8">
    <location>
        <begin position="433"/>
        <end position="445"/>
    </location>
</feature>
<feature type="region of interest" description="Disordered" evidence="8">
    <location>
        <begin position="36"/>
        <end position="100"/>
    </location>
</feature>
<keyword evidence="10" id="KW-1185">Reference proteome</keyword>
<proteinExistence type="predicted"/>
<feature type="region of interest" description="Disordered" evidence="8">
    <location>
        <begin position="397"/>
        <end position="502"/>
    </location>
</feature>
<name>A0A6J2VBH1_CHACN</name>
<feature type="compositionally biased region" description="Basic and acidic residues" evidence="8">
    <location>
        <begin position="461"/>
        <end position="480"/>
    </location>
</feature>
<evidence type="ECO:0000313" key="11">
    <source>
        <dbReference type="RefSeq" id="XP_030630180.1"/>
    </source>
</evidence>
<evidence type="ECO:0000256" key="4">
    <source>
        <dbReference type="ARBA" id="ARBA00023163"/>
    </source>
</evidence>
<evidence type="ECO:0000256" key="3">
    <source>
        <dbReference type="ARBA" id="ARBA00023125"/>
    </source>
</evidence>
<reference evidence="11" key="1">
    <citation type="submission" date="2025-08" db="UniProtKB">
        <authorList>
            <consortium name="RefSeq"/>
        </authorList>
    </citation>
    <scope>IDENTIFICATION</scope>
</reference>
<evidence type="ECO:0000259" key="9">
    <source>
        <dbReference type="PROSITE" id="PS50888"/>
    </source>
</evidence>
<dbReference type="FunFam" id="4.10.280.10:FF:000001">
    <property type="entry name" value="Putative transcription factor 12"/>
    <property type="match status" value="1"/>
</dbReference>
<dbReference type="GO" id="GO:0000785">
    <property type="term" value="C:chromatin"/>
    <property type="evidence" value="ECO:0007669"/>
    <property type="project" value="TreeGrafter"/>
</dbReference>
<dbReference type="Gene3D" id="4.10.280.10">
    <property type="entry name" value="Helix-loop-helix DNA-binding domain"/>
    <property type="match status" value="1"/>
</dbReference>
<dbReference type="SMART" id="SM00353">
    <property type="entry name" value="HLH"/>
    <property type="match status" value="1"/>
</dbReference>
<sequence length="605" mass="63823">MTAVGTDKELYEIFGINTMFPSSVSNVKDRPTALAGSQFGVSGLDDRSESGSWATGDQNSPSFNQSRGYSDAPHYGDHGSASPSHIFNSGIGGKSERGPYPLGPQVDLSLSLCPEFLPSVMPMPGDDATSPAPLKSTIYSPYHRRPNQHSIDGPPAKIQKLPPGLPSSICVSATGENYSQDNADYPSSKAANIYSDTFCPQDPWCGSMYSPMLGNFPPIGQSAPYTAIKPADRLKGQPLPVSPQNYPLRGNDVNGSFHASPVGLMASGGGAAESSGVEIGKALASIYPSENNGASFPSTPSTPVGSPQGIAASASHWPRGPAQAAPSSNLDGGMQALGKMDDSLGDALHVMKTHALGQNPGLGAADVLSASVSGHGGTGLGSLGQTFNSTGTGLASRLPGMVANHPDSGSLLHAHHPPAQAPPTTQSEGFTGLSGSLSRSARSSSCVEIKREEKEDDENSITDKSEDDKKDKMSRTRTSNDEDEDEDLPVEVKAEREKERRMANNARERLRVRDINEAFKELGRMCQLHMNNEKPQTKLIILHQAVNVILNLEQQVRERNLNPKAACLKRREEEKVAGVGADPQMPLGGGHPGLGGDGHNPVSHM</sequence>
<dbReference type="OrthoDB" id="10034090at2759"/>
<dbReference type="PANTHER" id="PTHR11793">
    <property type="entry name" value="BASIC HELIX-LOOP-HELIX TRANSCRIPTION FACTOR"/>
    <property type="match status" value="1"/>
</dbReference>
<comment type="subcellular location">
    <subcellularLocation>
        <location evidence="1">Nucleus</location>
    </subcellularLocation>
</comment>
<organism evidence="10 11">
    <name type="scientific">Chanos chanos</name>
    <name type="common">Milkfish</name>
    <name type="synonym">Mugil chanos</name>
    <dbReference type="NCBI Taxonomy" id="29144"/>
    <lineage>
        <taxon>Eukaryota</taxon>
        <taxon>Metazoa</taxon>
        <taxon>Chordata</taxon>
        <taxon>Craniata</taxon>
        <taxon>Vertebrata</taxon>
        <taxon>Euteleostomi</taxon>
        <taxon>Actinopterygii</taxon>
        <taxon>Neopterygii</taxon>
        <taxon>Teleostei</taxon>
        <taxon>Ostariophysi</taxon>
        <taxon>Gonorynchiformes</taxon>
        <taxon>Chanidae</taxon>
        <taxon>Chanos</taxon>
    </lineage>
</organism>
<dbReference type="CTD" id="30310"/>
<dbReference type="GO" id="GO:0005667">
    <property type="term" value="C:transcription regulator complex"/>
    <property type="evidence" value="ECO:0007669"/>
    <property type="project" value="TreeGrafter"/>
</dbReference>
<feature type="domain" description="BHLH" evidence="9">
    <location>
        <begin position="499"/>
        <end position="552"/>
    </location>
</feature>
<keyword evidence="4" id="KW-0804">Transcription</keyword>
<dbReference type="InterPro" id="IPR051098">
    <property type="entry name" value="NeuroDiff_E-box_TFs"/>
</dbReference>
<dbReference type="PANTHER" id="PTHR11793:SF7">
    <property type="entry name" value="TRANSCRIPTION FACTOR E2-ALPHA"/>
    <property type="match status" value="1"/>
</dbReference>
<dbReference type="CDD" id="cd18945">
    <property type="entry name" value="bHLH_E-protein_TCF4_E2-2"/>
    <property type="match status" value="1"/>
</dbReference>
<dbReference type="AlphaFoldDB" id="A0A6J2VBH1"/>
<feature type="compositionally biased region" description="Gly residues" evidence="8">
    <location>
        <begin position="587"/>
        <end position="598"/>
    </location>
</feature>
<gene>
    <name evidence="11" type="primary">tcf3a</name>
</gene>
<feature type="region of interest" description="Disordered" evidence="8">
    <location>
        <begin position="575"/>
        <end position="605"/>
    </location>
</feature>
<dbReference type="RefSeq" id="XP_030630180.1">
    <property type="nucleotide sequence ID" value="XM_030774320.1"/>
</dbReference>
<keyword evidence="5" id="KW-0539">Nucleus</keyword>
<dbReference type="GO" id="GO:0000981">
    <property type="term" value="F:DNA-binding transcription factor activity, RNA polymerase II-specific"/>
    <property type="evidence" value="ECO:0007669"/>
    <property type="project" value="TreeGrafter"/>
</dbReference>
<dbReference type="GO" id="GO:0005634">
    <property type="term" value="C:nucleus"/>
    <property type="evidence" value="ECO:0007669"/>
    <property type="project" value="UniProtKB-SubCell"/>
</dbReference>
<dbReference type="GO" id="GO:0000978">
    <property type="term" value="F:RNA polymerase II cis-regulatory region sequence-specific DNA binding"/>
    <property type="evidence" value="ECO:0007669"/>
    <property type="project" value="TreeGrafter"/>
</dbReference>
<evidence type="ECO:0000313" key="10">
    <source>
        <dbReference type="Proteomes" id="UP000504632"/>
    </source>
</evidence>
<dbReference type="InterPro" id="IPR036638">
    <property type="entry name" value="HLH_DNA-bd_sf"/>
</dbReference>
<dbReference type="GO" id="GO:0046983">
    <property type="term" value="F:protein dimerization activity"/>
    <property type="evidence" value="ECO:0007669"/>
    <property type="project" value="InterPro"/>
</dbReference>
<evidence type="ECO:0000256" key="8">
    <source>
        <dbReference type="SAM" id="MobiDB-lite"/>
    </source>
</evidence>
<dbReference type="SUPFAM" id="SSF47459">
    <property type="entry name" value="HLH, helix-loop-helix DNA-binding domain"/>
    <property type="match status" value="1"/>
</dbReference>
<dbReference type="PROSITE" id="PS50888">
    <property type="entry name" value="BHLH"/>
    <property type="match status" value="1"/>
</dbReference>
<feature type="compositionally biased region" description="Polar residues" evidence="8">
    <location>
        <begin position="50"/>
        <end position="68"/>
    </location>
</feature>
<dbReference type="InParanoid" id="A0A6J2VBH1"/>
<dbReference type="Pfam" id="PF00010">
    <property type="entry name" value="HLH"/>
    <property type="match status" value="1"/>
</dbReference>